<dbReference type="InterPro" id="IPR005212">
    <property type="entry name" value="EvaA-like"/>
</dbReference>
<dbReference type="EMBL" id="CP051627">
    <property type="protein sequence ID" value="UPT20822.1"/>
    <property type="molecule type" value="Genomic_DNA"/>
</dbReference>
<gene>
    <name evidence="2" type="ORF">FOF52_07490</name>
</gene>
<sequence>MDDDVRGDGTAALLAYSARRSLTDAGELDDVRRWLAEVEHQAPMRVRRVSLDDLEMWETDPSTGDISHRSGGFFTVGGLRVRIPGQPVEEWWQPIIRQPEVGILGILVREEDGVLHCLMQAKAEPGNARTVQLSPTVQATRSNYTRVHGGRAVPYLEYFRDPSAHRVLVDVRQSEQGAWFHHKRNRNMVVQADSGVEVRPGFRWLPLGQVLGLLAEKDMVNMDARTVLSCLPFAREHGDPRPERRGDDPFLSALRRSCVRTEGALHSMVDVLSWITDARSRIEPRTAPAPLNALRGWRRAEGRISHESGLFFDVIGVSVEAGEREVTRWAQPMIEPHGQGVVAFLARPVDGVLHVLVHARVEAGYVDVVELAPTVQCTPQTYTHLPASARPRFLDEVLAAPAERVRFDSVLSEEGGRFYHARNRYLIVETDADPAAVEWPDFRWMPLHQLAELLRHSHYVNIQARSLVACLYGLLGADTRE</sequence>
<dbReference type="Gene3D" id="3.90.79.40">
    <property type="entry name" value="EvaA sugar 2,3-dehydratase subunit"/>
    <property type="match status" value="2"/>
</dbReference>
<protein>
    <submittedName>
        <fullName evidence="2">NDP-hexose 2,3-dehydratase</fullName>
    </submittedName>
</protein>
<proteinExistence type="predicted"/>
<evidence type="ECO:0000259" key="1">
    <source>
        <dbReference type="Pfam" id="PF03559"/>
    </source>
</evidence>
<dbReference type="Proteomes" id="UP000832041">
    <property type="component" value="Chromosome"/>
</dbReference>
<feature type="domain" description="dTDP-4-dehydro-6-deoxy-alpha-D-glucopyranose 2,3-dehydratase" evidence="1">
    <location>
        <begin position="270"/>
        <end position="471"/>
    </location>
</feature>
<dbReference type="RefSeq" id="WP_248593105.1">
    <property type="nucleotide sequence ID" value="NZ_BAABEB010000027.1"/>
</dbReference>
<evidence type="ECO:0000313" key="2">
    <source>
        <dbReference type="EMBL" id="UPT20822.1"/>
    </source>
</evidence>
<organism evidence="2 3">
    <name type="scientific">Thermobifida alba</name>
    <name type="common">Thermomonospora alba</name>
    <dbReference type="NCBI Taxonomy" id="53522"/>
    <lineage>
        <taxon>Bacteria</taxon>
        <taxon>Bacillati</taxon>
        <taxon>Actinomycetota</taxon>
        <taxon>Actinomycetes</taxon>
        <taxon>Streptosporangiales</taxon>
        <taxon>Nocardiopsidaceae</taxon>
        <taxon>Thermobifida</taxon>
    </lineage>
</organism>
<keyword evidence="3" id="KW-1185">Reference proteome</keyword>
<reference evidence="2 3" key="1">
    <citation type="submission" date="2020-04" db="EMBL/GenBank/DDBJ databases">
        <title>Thermobifida alba genome sequencing and assembly.</title>
        <authorList>
            <person name="Luzics S."/>
            <person name="Horvath B."/>
            <person name="Nagy I."/>
            <person name="Toth A."/>
            <person name="Nagy I."/>
            <person name="Kukolya J."/>
        </authorList>
    </citation>
    <scope>NUCLEOTIDE SEQUENCE [LARGE SCALE GENOMIC DNA]</scope>
    <source>
        <strain evidence="2 3">DSM 43795</strain>
    </source>
</reference>
<dbReference type="InterPro" id="IPR038153">
    <property type="entry name" value="EvaA-like_sf"/>
</dbReference>
<name>A0ABY4L436_THEAE</name>
<evidence type="ECO:0000313" key="3">
    <source>
        <dbReference type="Proteomes" id="UP000832041"/>
    </source>
</evidence>
<accession>A0ABY4L436</accession>
<dbReference type="Pfam" id="PF03559">
    <property type="entry name" value="Hexose_dehydrat"/>
    <property type="match status" value="2"/>
</dbReference>
<feature type="domain" description="dTDP-4-dehydro-6-deoxy-alpha-D-glucopyranose 2,3-dehydratase" evidence="1">
    <location>
        <begin position="30"/>
        <end position="231"/>
    </location>
</feature>